<protein>
    <submittedName>
        <fullName evidence="1">Uncharacterized protein</fullName>
    </submittedName>
</protein>
<name>A0ABM7F863_9ACTN</name>
<gene>
    <name evidence="1" type="ORF">SGFS_034560</name>
</gene>
<evidence type="ECO:0000313" key="2">
    <source>
        <dbReference type="Proteomes" id="UP001321542"/>
    </source>
</evidence>
<reference evidence="1 2" key="2">
    <citation type="journal article" date="2023" name="ChemBioChem">
        <title>Acyltransferase Domain Exchange between Two Independent Type I Polyketide Synthases in the Same Producer Strain of Macrolide Antibiotics.</title>
        <authorList>
            <person name="Kudo F."/>
            <person name="Kishikawa K."/>
            <person name="Tsuboi K."/>
            <person name="Kido T."/>
            <person name="Usui T."/>
            <person name="Hashimoto J."/>
            <person name="Shin-Ya K."/>
            <person name="Miyanaga A."/>
            <person name="Eguchi T."/>
        </authorList>
    </citation>
    <scope>NUCLEOTIDE SEQUENCE [LARGE SCALE GENOMIC DNA]</scope>
    <source>
        <strain evidence="1 2">A-8890</strain>
    </source>
</reference>
<organism evidence="1 2">
    <name type="scientific">Streptomyces graminofaciens</name>
    <dbReference type="NCBI Taxonomy" id="68212"/>
    <lineage>
        <taxon>Bacteria</taxon>
        <taxon>Bacillati</taxon>
        <taxon>Actinomycetota</taxon>
        <taxon>Actinomycetes</taxon>
        <taxon>Kitasatosporales</taxon>
        <taxon>Streptomycetaceae</taxon>
        <taxon>Streptomyces</taxon>
    </lineage>
</organism>
<evidence type="ECO:0000313" key="1">
    <source>
        <dbReference type="EMBL" id="BBC32162.1"/>
    </source>
</evidence>
<keyword evidence="2" id="KW-1185">Reference proteome</keyword>
<dbReference type="EMBL" id="AP018448">
    <property type="protein sequence ID" value="BBC32162.1"/>
    <property type="molecule type" value="Genomic_DNA"/>
</dbReference>
<sequence>MRVALPGLNAPGPTTYKAYKVNMRKAAASAAVPSDARPESGV</sequence>
<proteinExistence type="predicted"/>
<reference evidence="1 2" key="1">
    <citation type="journal article" date="2010" name="ChemBioChem">
        <title>Cloning and characterization of the biosynthetic gene cluster of 16-membered macrolide antibiotic FD-891: involvement of a dual functional cytochrome P450 monooxygenase catalyzing epoxidation and hydroxylation.</title>
        <authorList>
            <person name="Kudo F."/>
            <person name="Motegi A."/>
            <person name="Mizoue K."/>
            <person name="Eguchi T."/>
        </authorList>
    </citation>
    <scope>NUCLEOTIDE SEQUENCE [LARGE SCALE GENOMIC DNA]</scope>
    <source>
        <strain evidence="1 2">A-8890</strain>
    </source>
</reference>
<dbReference type="Proteomes" id="UP001321542">
    <property type="component" value="Chromosome"/>
</dbReference>
<accession>A0ABM7F863</accession>